<evidence type="ECO:0000313" key="3">
    <source>
        <dbReference type="Proteomes" id="UP000663879"/>
    </source>
</evidence>
<feature type="transmembrane region" description="Helical" evidence="1">
    <location>
        <begin position="57"/>
        <end position="80"/>
    </location>
</feature>
<protein>
    <submittedName>
        <fullName evidence="2">Uncharacterized protein</fullName>
    </submittedName>
</protein>
<feature type="non-terminal residue" evidence="2">
    <location>
        <position position="1"/>
    </location>
</feature>
<keyword evidence="3" id="KW-1185">Reference proteome</keyword>
<dbReference type="PANTHER" id="PTHR33802:SF1">
    <property type="entry name" value="XK-RELATED PROTEIN"/>
    <property type="match status" value="1"/>
</dbReference>
<reference evidence="2" key="1">
    <citation type="submission" date="2021-02" db="EMBL/GenBank/DDBJ databases">
        <authorList>
            <person name="Nowell W R."/>
        </authorList>
    </citation>
    <scope>NUCLEOTIDE SEQUENCE</scope>
    <source>
        <strain evidence="2">Ploen Becks lab</strain>
    </source>
</reference>
<dbReference type="PANTHER" id="PTHR33802">
    <property type="entry name" value="SI:CH211-161H7.5-RELATED"/>
    <property type="match status" value="1"/>
</dbReference>
<dbReference type="AlphaFoldDB" id="A0A814LGV7"/>
<accession>A0A814LGV7</accession>
<comment type="caution">
    <text evidence="2">The sequence shown here is derived from an EMBL/GenBank/DDBJ whole genome shotgun (WGS) entry which is preliminary data.</text>
</comment>
<feature type="transmembrane region" description="Helical" evidence="1">
    <location>
        <begin position="101"/>
        <end position="119"/>
    </location>
</feature>
<proteinExistence type="predicted"/>
<organism evidence="2 3">
    <name type="scientific">Brachionus calyciflorus</name>
    <dbReference type="NCBI Taxonomy" id="104777"/>
    <lineage>
        <taxon>Eukaryota</taxon>
        <taxon>Metazoa</taxon>
        <taxon>Spiralia</taxon>
        <taxon>Gnathifera</taxon>
        <taxon>Rotifera</taxon>
        <taxon>Eurotatoria</taxon>
        <taxon>Monogononta</taxon>
        <taxon>Pseudotrocha</taxon>
        <taxon>Ploima</taxon>
        <taxon>Brachionidae</taxon>
        <taxon>Brachionus</taxon>
    </lineage>
</organism>
<feature type="transmembrane region" description="Helical" evidence="1">
    <location>
        <begin position="12"/>
        <end position="31"/>
    </location>
</feature>
<keyword evidence="1" id="KW-0472">Membrane</keyword>
<feature type="transmembrane region" description="Helical" evidence="1">
    <location>
        <begin position="125"/>
        <end position="145"/>
    </location>
</feature>
<sequence>MQFDKHNAKNLLLLFTTLLTYSIVIVLNQLASRKILFPSDVGSISRQFPLDITPAPIVFPIIWSTIYIWQAIWLFYAIIFHLRRIDGKDLIYRKMDLFHPIFFIAFIINNFGMHAWLFLWTNKLVGLSFACLLFLTLALYLAIYISHNTFYLVHDQLLNLNLKKDVWLYRILVQNGLAFYTT</sequence>
<gene>
    <name evidence="2" type="ORF">OXX778_LOCUS19484</name>
</gene>
<keyword evidence="1" id="KW-0812">Transmembrane</keyword>
<dbReference type="EMBL" id="CAJNOC010005923">
    <property type="protein sequence ID" value="CAF1065603.1"/>
    <property type="molecule type" value="Genomic_DNA"/>
</dbReference>
<dbReference type="OrthoDB" id="5586934at2759"/>
<name>A0A814LGV7_9BILA</name>
<keyword evidence="1" id="KW-1133">Transmembrane helix</keyword>
<evidence type="ECO:0000313" key="2">
    <source>
        <dbReference type="EMBL" id="CAF1065603.1"/>
    </source>
</evidence>
<evidence type="ECO:0000256" key="1">
    <source>
        <dbReference type="SAM" id="Phobius"/>
    </source>
</evidence>
<dbReference type="Proteomes" id="UP000663879">
    <property type="component" value="Unassembled WGS sequence"/>
</dbReference>